<dbReference type="GO" id="GO:0007224">
    <property type="term" value="P:smoothened signaling pathway"/>
    <property type="evidence" value="ECO:0007669"/>
    <property type="project" value="TreeGrafter"/>
</dbReference>
<dbReference type="GO" id="GO:0003714">
    <property type="term" value="F:transcription corepressor activity"/>
    <property type="evidence" value="ECO:0007669"/>
    <property type="project" value="TreeGrafter"/>
</dbReference>
<keyword evidence="5" id="KW-0067">ATP-binding</keyword>
<dbReference type="InterPro" id="IPR011009">
    <property type="entry name" value="Kinase-like_dom_sf"/>
</dbReference>
<dbReference type="SUPFAM" id="SSF56112">
    <property type="entry name" value="Protein kinase-like (PK-like)"/>
    <property type="match status" value="1"/>
</dbReference>
<dbReference type="InterPro" id="IPR050494">
    <property type="entry name" value="Ser_Thr_dual-spec_kinase"/>
</dbReference>
<dbReference type="GO" id="GO:0016605">
    <property type="term" value="C:PML body"/>
    <property type="evidence" value="ECO:0007669"/>
    <property type="project" value="TreeGrafter"/>
</dbReference>
<dbReference type="InterPro" id="IPR000719">
    <property type="entry name" value="Prot_kinase_dom"/>
</dbReference>
<dbReference type="PANTHER" id="PTHR24058:SF53">
    <property type="entry name" value="HOMEODOMAIN-INTERACTING PROTEIN KINASE 2"/>
    <property type="match status" value="1"/>
</dbReference>
<protein>
    <recommendedName>
        <fullName evidence="6">Protein kinase domain-containing protein</fullName>
    </recommendedName>
</protein>
<keyword evidence="1" id="KW-0723">Serine/threonine-protein kinase</keyword>
<dbReference type="GO" id="GO:0005524">
    <property type="term" value="F:ATP binding"/>
    <property type="evidence" value="ECO:0007669"/>
    <property type="project" value="UniProtKB-KW"/>
</dbReference>
<dbReference type="PANTHER" id="PTHR24058">
    <property type="entry name" value="DUAL SPECIFICITY PROTEIN KINASE"/>
    <property type="match status" value="1"/>
</dbReference>
<evidence type="ECO:0000256" key="3">
    <source>
        <dbReference type="ARBA" id="ARBA00022741"/>
    </source>
</evidence>
<dbReference type="GO" id="GO:0005737">
    <property type="term" value="C:cytoplasm"/>
    <property type="evidence" value="ECO:0007669"/>
    <property type="project" value="TreeGrafter"/>
</dbReference>
<dbReference type="EMBL" id="CADEAL010003358">
    <property type="protein sequence ID" value="CAB1444427.1"/>
    <property type="molecule type" value="Genomic_DNA"/>
</dbReference>
<dbReference type="GO" id="GO:0004674">
    <property type="term" value="F:protein serine/threonine kinase activity"/>
    <property type="evidence" value="ECO:0007669"/>
    <property type="project" value="UniProtKB-KW"/>
</dbReference>
<gene>
    <name evidence="7" type="ORF">PLEPLA_LOCUS32143</name>
</gene>
<dbReference type="GO" id="GO:0046332">
    <property type="term" value="F:SMAD binding"/>
    <property type="evidence" value="ECO:0007669"/>
    <property type="project" value="TreeGrafter"/>
</dbReference>
<dbReference type="GO" id="GO:0003713">
    <property type="term" value="F:transcription coactivator activity"/>
    <property type="evidence" value="ECO:0007669"/>
    <property type="project" value="TreeGrafter"/>
</dbReference>
<evidence type="ECO:0000256" key="4">
    <source>
        <dbReference type="ARBA" id="ARBA00022777"/>
    </source>
</evidence>
<accession>A0A9N7V866</accession>
<proteinExistence type="predicted"/>
<dbReference type="Proteomes" id="UP001153269">
    <property type="component" value="Unassembled WGS sequence"/>
</dbReference>
<keyword evidence="8" id="KW-1185">Reference proteome</keyword>
<keyword evidence="3" id="KW-0547">Nucleotide-binding</keyword>
<evidence type="ECO:0000256" key="1">
    <source>
        <dbReference type="ARBA" id="ARBA00022527"/>
    </source>
</evidence>
<comment type="caution">
    <text evidence="7">The sequence shown here is derived from an EMBL/GenBank/DDBJ whole genome shotgun (WGS) entry which is preliminary data.</text>
</comment>
<dbReference type="Gene3D" id="1.10.510.10">
    <property type="entry name" value="Transferase(Phosphotransferase) domain 1"/>
    <property type="match status" value="1"/>
</dbReference>
<dbReference type="InterPro" id="IPR008271">
    <property type="entry name" value="Ser/Thr_kinase_AS"/>
</dbReference>
<dbReference type="GO" id="GO:0042771">
    <property type="term" value="P:intrinsic apoptotic signaling pathway in response to DNA damage by p53 class mediator"/>
    <property type="evidence" value="ECO:0007669"/>
    <property type="project" value="TreeGrafter"/>
</dbReference>
<sequence>MKDGDSEESQSRILCSGTNRYLINKVCGEGTFAKVVKAANLNTSQEVVLKILKDDTHAPREMRMLEAVSELNPTTKNLVHCIETFKDHGKTCLVFERLDMSLYQLLIKQHWCPLTLNEIRPIAHQLLTAFDALKSIGVVHADLKLDNVMLVNHMSKPFRVKLIDFGLSFKTSENMHGKKTQPRGYRAPEVSLGLPVSEKIDMWGLGCLLLALYLGNHPFAIDCEYQAMKGIVDMLGQPPYHLLKAGRYTCKFFIKDKHWCIPGWSLKIPIEYERGTGIQTKRWVGQISRLDDLITLQPVRHRSIALQDRRAFVSLLKCLLHTDARWRITPMDGLSHPFLTMVHLKDNMENPYTESLGWQEPYVPTTLT</sequence>
<evidence type="ECO:0000259" key="6">
    <source>
        <dbReference type="PROSITE" id="PS50011"/>
    </source>
</evidence>
<evidence type="ECO:0000256" key="2">
    <source>
        <dbReference type="ARBA" id="ARBA00022679"/>
    </source>
</evidence>
<reference evidence="7" key="1">
    <citation type="submission" date="2020-03" db="EMBL/GenBank/DDBJ databases">
        <authorList>
            <person name="Weist P."/>
        </authorList>
    </citation>
    <scope>NUCLEOTIDE SEQUENCE</scope>
</reference>
<dbReference type="GO" id="GO:0004713">
    <property type="term" value="F:protein tyrosine kinase activity"/>
    <property type="evidence" value="ECO:0007669"/>
    <property type="project" value="TreeGrafter"/>
</dbReference>
<keyword evidence="2" id="KW-0808">Transferase</keyword>
<organism evidence="7 8">
    <name type="scientific">Pleuronectes platessa</name>
    <name type="common">European plaice</name>
    <dbReference type="NCBI Taxonomy" id="8262"/>
    <lineage>
        <taxon>Eukaryota</taxon>
        <taxon>Metazoa</taxon>
        <taxon>Chordata</taxon>
        <taxon>Craniata</taxon>
        <taxon>Vertebrata</taxon>
        <taxon>Euteleostomi</taxon>
        <taxon>Actinopterygii</taxon>
        <taxon>Neopterygii</taxon>
        <taxon>Teleostei</taxon>
        <taxon>Neoteleostei</taxon>
        <taxon>Acanthomorphata</taxon>
        <taxon>Carangaria</taxon>
        <taxon>Pleuronectiformes</taxon>
        <taxon>Pleuronectoidei</taxon>
        <taxon>Pleuronectidae</taxon>
        <taxon>Pleuronectes</taxon>
    </lineage>
</organism>
<dbReference type="SMART" id="SM00220">
    <property type="entry name" value="S_TKc"/>
    <property type="match status" value="1"/>
</dbReference>
<keyword evidence="4" id="KW-0418">Kinase</keyword>
<dbReference type="PROSITE" id="PS50011">
    <property type="entry name" value="PROTEIN_KINASE_DOM"/>
    <property type="match status" value="1"/>
</dbReference>
<evidence type="ECO:0000313" key="7">
    <source>
        <dbReference type="EMBL" id="CAB1444427.1"/>
    </source>
</evidence>
<feature type="domain" description="Protein kinase" evidence="6">
    <location>
        <begin position="21"/>
        <end position="339"/>
    </location>
</feature>
<name>A0A9N7V866_PLEPL</name>
<dbReference type="PROSITE" id="PS00108">
    <property type="entry name" value="PROTEIN_KINASE_ST"/>
    <property type="match status" value="1"/>
</dbReference>
<evidence type="ECO:0000256" key="5">
    <source>
        <dbReference type="ARBA" id="ARBA00022840"/>
    </source>
</evidence>
<dbReference type="Pfam" id="PF00069">
    <property type="entry name" value="Pkinase"/>
    <property type="match status" value="1"/>
</dbReference>
<evidence type="ECO:0000313" key="8">
    <source>
        <dbReference type="Proteomes" id="UP001153269"/>
    </source>
</evidence>
<dbReference type="AlphaFoldDB" id="A0A9N7V866"/>
<dbReference type="GO" id="GO:0045944">
    <property type="term" value="P:positive regulation of transcription by RNA polymerase II"/>
    <property type="evidence" value="ECO:0007669"/>
    <property type="project" value="TreeGrafter"/>
</dbReference>
<dbReference type="Gene3D" id="3.30.200.20">
    <property type="entry name" value="Phosphorylase Kinase, domain 1"/>
    <property type="match status" value="1"/>
</dbReference>